<sequence length="183" mass="20337">MTPASQRLVAILDVDKELESCRTQLRKEWADAYGWLLDMGFIERSDPNSPPDPFAPGQKLTPRGYACAAFADGYPLVLGTVVADGGLEHLTLAEIASWLCLFLREGRSRGPPGRDGRNKESMLQLPEPSPALLETFDYTDELAYHFEAVMRVISYMEVLKDVLLGLGFYEMWAHPISNSPAST</sequence>
<evidence type="ECO:0000313" key="2">
    <source>
        <dbReference type="EnsemblProtists" id="EKX40371"/>
    </source>
</evidence>
<dbReference type="Gene3D" id="1.10.3380.30">
    <property type="match status" value="1"/>
</dbReference>
<gene>
    <name evidence="1" type="ORF">GUITHDRAFT_142865</name>
</gene>
<dbReference type="EnsemblProtists" id="EKX40371">
    <property type="protein sequence ID" value="EKX40371"/>
    <property type="gene ID" value="GUITHDRAFT_142865"/>
</dbReference>
<dbReference type="AlphaFoldDB" id="L1IVW7"/>
<dbReference type="GeneID" id="17297098"/>
<organism evidence="1">
    <name type="scientific">Guillardia theta (strain CCMP2712)</name>
    <name type="common">Cryptophyte</name>
    <dbReference type="NCBI Taxonomy" id="905079"/>
    <lineage>
        <taxon>Eukaryota</taxon>
        <taxon>Cryptophyceae</taxon>
        <taxon>Pyrenomonadales</taxon>
        <taxon>Geminigeraceae</taxon>
        <taxon>Guillardia</taxon>
    </lineage>
</organism>
<dbReference type="HOGENOM" id="CLU_1477775_0_0_1"/>
<dbReference type="OrthoDB" id="64767at2759"/>
<reference evidence="1 3" key="1">
    <citation type="journal article" date="2012" name="Nature">
        <title>Algal genomes reveal evolutionary mosaicism and the fate of nucleomorphs.</title>
        <authorList>
            <consortium name="DOE Joint Genome Institute"/>
            <person name="Curtis B.A."/>
            <person name="Tanifuji G."/>
            <person name="Burki F."/>
            <person name="Gruber A."/>
            <person name="Irimia M."/>
            <person name="Maruyama S."/>
            <person name="Arias M.C."/>
            <person name="Ball S.G."/>
            <person name="Gile G.H."/>
            <person name="Hirakawa Y."/>
            <person name="Hopkins J.F."/>
            <person name="Kuo A."/>
            <person name="Rensing S.A."/>
            <person name="Schmutz J."/>
            <person name="Symeonidi A."/>
            <person name="Elias M."/>
            <person name="Eveleigh R.J."/>
            <person name="Herman E.K."/>
            <person name="Klute M.J."/>
            <person name="Nakayama T."/>
            <person name="Obornik M."/>
            <person name="Reyes-Prieto A."/>
            <person name="Armbrust E.V."/>
            <person name="Aves S.J."/>
            <person name="Beiko R.G."/>
            <person name="Coutinho P."/>
            <person name="Dacks J.B."/>
            <person name="Durnford D.G."/>
            <person name="Fast N.M."/>
            <person name="Green B.R."/>
            <person name="Grisdale C.J."/>
            <person name="Hempel F."/>
            <person name="Henrissat B."/>
            <person name="Hoppner M.P."/>
            <person name="Ishida K."/>
            <person name="Kim E."/>
            <person name="Koreny L."/>
            <person name="Kroth P.G."/>
            <person name="Liu Y."/>
            <person name="Malik S.B."/>
            <person name="Maier U.G."/>
            <person name="McRose D."/>
            <person name="Mock T."/>
            <person name="Neilson J.A."/>
            <person name="Onodera N.T."/>
            <person name="Poole A.M."/>
            <person name="Pritham E.J."/>
            <person name="Richards T.A."/>
            <person name="Rocap G."/>
            <person name="Roy S.W."/>
            <person name="Sarai C."/>
            <person name="Schaack S."/>
            <person name="Shirato S."/>
            <person name="Slamovits C.H."/>
            <person name="Spencer D.F."/>
            <person name="Suzuki S."/>
            <person name="Worden A.Z."/>
            <person name="Zauner S."/>
            <person name="Barry K."/>
            <person name="Bell C."/>
            <person name="Bharti A.K."/>
            <person name="Crow J.A."/>
            <person name="Grimwood J."/>
            <person name="Kramer R."/>
            <person name="Lindquist E."/>
            <person name="Lucas S."/>
            <person name="Salamov A."/>
            <person name="McFadden G.I."/>
            <person name="Lane C.E."/>
            <person name="Keeling P.J."/>
            <person name="Gray M.W."/>
            <person name="Grigoriev I.V."/>
            <person name="Archibald J.M."/>
        </authorList>
    </citation>
    <scope>NUCLEOTIDE SEQUENCE</scope>
    <source>
        <strain evidence="1 3">CCMP2712</strain>
    </source>
</reference>
<reference evidence="2" key="3">
    <citation type="submission" date="2016-03" db="UniProtKB">
        <authorList>
            <consortium name="EnsemblProtists"/>
        </authorList>
    </citation>
    <scope>IDENTIFICATION</scope>
</reference>
<dbReference type="KEGG" id="gtt:GUITHDRAFT_142865"/>
<evidence type="ECO:0000313" key="3">
    <source>
        <dbReference type="Proteomes" id="UP000011087"/>
    </source>
</evidence>
<protein>
    <submittedName>
        <fullName evidence="1 2">Uncharacterized protein</fullName>
    </submittedName>
</protein>
<dbReference type="RefSeq" id="XP_005827351.1">
    <property type="nucleotide sequence ID" value="XM_005827294.1"/>
</dbReference>
<proteinExistence type="predicted"/>
<dbReference type="Proteomes" id="UP000011087">
    <property type="component" value="Unassembled WGS sequence"/>
</dbReference>
<dbReference type="PaxDb" id="55529-EKX40371"/>
<accession>L1IVW7</accession>
<evidence type="ECO:0000313" key="1">
    <source>
        <dbReference type="EMBL" id="EKX40371.1"/>
    </source>
</evidence>
<keyword evidence="3" id="KW-1185">Reference proteome</keyword>
<dbReference type="EMBL" id="JH993032">
    <property type="protein sequence ID" value="EKX40371.1"/>
    <property type="molecule type" value="Genomic_DNA"/>
</dbReference>
<reference evidence="3" key="2">
    <citation type="submission" date="2012-11" db="EMBL/GenBank/DDBJ databases">
        <authorList>
            <person name="Kuo A."/>
            <person name="Curtis B.A."/>
            <person name="Tanifuji G."/>
            <person name="Burki F."/>
            <person name="Gruber A."/>
            <person name="Irimia M."/>
            <person name="Maruyama S."/>
            <person name="Arias M.C."/>
            <person name="Ball S.G."/>
            <person name="Gile G.H."/>
            <person name="Hirakawa Y."/>
            <person name="Hopkins J.F."/>
            <person name="Rensing S.A."/>
            <person name="Schmutz J."/>
            <person name="Symeonidi A."/>
            <person name="Elias M."/>
            <person name="Eveleigh R.J."/>
            <person name="Herman E.K."/>
            <person name="Klute M.J."/>
            <person name="Nakayama T."/>
            <person name="Obornik M."/>
            <person name="Reyes-Prieto A."/>
            <person name="Armbrust E.V."/>
            <person name="Aves S.J."/>
            <person name="Beiko R.G."/>
            <person name="Coutinho P."/>
            <person name="Dacks J.B."/>
            <person name="Durnford D.G."/>
            <person name="Fast N.M."/>
            <person name="Green B.R."/>
            <person name="Grisdale C."/>
            <person name="Hempe F."/>
            <person name="Henrissat B."/>
            <person name="Hoppner M.P."/>
            <person name="Ishida K.-I."/>
            <person name="Kim E."/>
            <person name="Koreny L."/>
            <person name="Kroth P.G."/>
            <person name="Liu Y."/>
            <person name="Malik S.-B."/>
            <person name="Maier U.G."/>
            <person name="McRose D."/>
            <person name="Mock T."/>
            <person name="Neilson J.A."/>
            <person name="Onodera N.T."/>
            <person name="Poole A.M."/>
            <person name="Pritham E.J."/>
            <person name="Richards T.A."/>
            <person name="Rocap G."/>
            <person name="Roy S.W."/>
            <person name="Sarai C."/>
            <person name="Schaack S."/>
            <person name="Shirato S."/>
            <person name="Slamovits C.H."/>
            <person name="Spencer D.F."/>
            <person name="Suzuki S."/>
            <person name="Worden A.Z."/>
            <person name="Zauner S."/>
            <person name="Barry K."/>
            <person name="Bell C."/>
            <person name="Bharti A.K."/>
            <person name="Crow J.A."/>
            <person name="Grimwood J."/>
            <person name="Kramer R."/>
            <person name="Lindquist E."/>
            <person name="Lucas S."/>
            <person name="Salamov A."/>
            <person name="McFadden G.I."/>
            <person name="Lane C.E."/>
            <person name="Keeling P.J."/>
            <person name="Gray M.W."/>
            <person name="Grigoriev I.V."/>
            <person name="Archibald J.M."/>
        </authorList>
    </citation>
    <scope>NUCLEOTIDE SEQUENCE</scope>
    <source>
        <strain evidence="3">CCMP2712</strain>
    </source>
</reference>
<name>L1IVW7_GUITC</name>